<dbReference type="KEGG" id="npy:NPRO_14620"/>
<dbReference type="GO" id="GO:0005524">
    <property type="term" value="F:ATP binding"/>
    <property type="evidence" value="ECO:0007669"/>
    <property type="project" value="UniProtKB-UniRule"/>
</dbReference>
<reference evidence="7" key="1">
    <citation type="journal article" name="DNA Res.">
        <title>The physiological potential of anammox bacteria as revealed by their core genome structure.</title>
        <authorList>
            <person name="Okubo T."/>
            <person name="Toyoda A."/>
            <person name="Fukuhara K."/>
            <person name="Uchiyama I."/>
            <person name="Harigaya Y."/>
            <person name="Kuroiwa M."/>
            <person name="Suzuki T."/>
            <person name="Murakami Y."/>
            <person name="Suwa Y."/>
            <person name="Takami H."/>
        </authorList>
    </citation>
    <scope>NUCLEOTIDE SEQUENCE</scope>
    <source>
        <strain evidence="7">317325-2</strain>
    </source>
</reference>
<dbReference type="PROSITE" id="PS51510">
    <property type="entry name" value="PHOSPHAGEN_KINASE_C"/>
    <property type="match status" value="1"/>
</dbReference>
<dbReference type="GO" id="GO:0005615">
    <property type="term" value="C:extracellular space"/>
    <property type="evidence" value="ECO:0007669"/>
    <property type="project" value="TreeGrafter"/>
</dbReference>
<dbReference type="GO" id="GO:0004111">
    <property type="term" value="F:creatine kinase activity"/>
    <property type="evidence" value="ECO:0007669"/>
    <property type="project" value="InterPro"/>
</dbReference>
<accession>A0A809S4V9</accession>
<evidence type="ECO:0000256" key="5">
    <source>
        <dbReference type="PROSITE-ProRule" id="PRU00843"/>
    </source>
</evidence>
<name>A0A809S4V9_9BACT</name>
<dbReference type="SUPFAM" id="SSF55931">
    <property type="entry name" value="Glutamine synthetase/guanido kinase"/>
    <property type="match status" value="1"/>
</dbReference>
<sequence>MPPGAPEADSWRELVMRSMSAPAWLKPGAPHDDVVLSTRARVMRNLRGFRFPHNAPPDELEQILASVSSSASQNLPNWTILSQLSPSERDYLIGCRLISPRFPVNQPGRAVVLEAKRLCSVMVNEEDHLRIQSLSPGWSLRKSRKAASETLDALARDLEFAESPRFGYLSASPYNCGSGIRLSSMVHLIGLAHAKRLPNVLRALADRGVVARGLFGESSRAVGAFLQVSIVSGAIEAFVGAVQYLIDEERRARESISTTELEHRVQSGLEYVATSGSVQLSEALRVLAWVRWGAAAKQTSEVTHRDVDTWLATLDFRGPSNEAAAGQQRARFLKERLLR</sequence>
<comment type="similarity">
    <text evidence="5">Belongs to the ATP:guanido phosphotransferase family.</text>
</comment>
<evidence type="ECO:0000256" key="2">
    <source>
        <dbReference type="ARBA" id="ARBA00022741"/>
    </source>
</evidence>
<feature type="binding site" evidence="5">
    <location>
        <begin position="212"/>
        <end position="217"/>
    </location>
    <ligand>
        <name>ATP</name>
        <dbReference type="ChEBI" id="CHEBI:30616"/>
    </ligand>
</feature>
<dbReference type="Proteomes" id="UP000662873">
    <property type="component" value="Chromosome"/>
</dbReference>
<keyword evidence="2 5" id="KW-0547">Nucleotide-binding</keyword>
<dbReference type="AlphaFoldDB" id="A0A809S4V9"/>
<dbReference type="InterPro" id="IPR014746">
    <property type="entry name" value="Gln_synth/guanido_kin_cat_dom"/>
</dbReference>
<evidence type="ECO:0000313" key="7">
    <source>
        <dbReference type="EMBL" id="BBO23867.1"/>
    </source>
</evidence>
<dbReference type="Pfam" id="PF00217">
    <property type="entry name" value="ATP-gua_Ptrans"/>
    <property type="match status" value="1"/>
</dbReference>
<dbReference type="PANTHER" id="PTHR11547">
    <property type="entry name" value="ARGININE OR CREATINE KINASE"/>
    <property type="match status" value="1"/>
</dbReference>
<gene>
    <name evidence="7" type="ORF">NPRO_14620</name>
</gene>
<dbReference type="InterPro" id="IPR000749">
    <property type="entry name" value="ATP-guanido_PTrfase"/>
</dbReference>
<organism evidence="7 8">
    <name type="scientific">Candidatus Nitrosymbiomonas proteolyticus</name>
    <dbReference type="NCBI Taxonomy" id="2608984"/>
    <lineage>
        <taxon>Bacteria</taxon>
        <taxon>Bacillati</taxon>
        <taxon>Armatimonadota</taxon>
        <taxon>Armatimonadota incertae sedis</taxon>
        <taxon>Candidatus Nitrosymbiomonas</taxon>
    </lineage>
</organism>
<feature type="binding site" evidence="5">
    <location>
        <begin position="181"/>
        <end position="185"/>
    </location>
    <ligand>
        <name>ATP</name>
        <dbReference type="ChEBI" id="CHEBI:30616"/>
    </ligand>
</feature>
<feature type="binding site" evidence="5">
    <location>
        <position position="130"/>
    </location>
    <ligand>
        <name>ATP</name>
        <dbReference type="ChEBI" id="CHEBI:30616"/>
    </ligand>
</feature>
<evidence type="ECO:0000256" key="3">
    <source>
        <dbReference type="ARBA" id="ARBA00022777"/>
    </source>
</evidence>
<protein>
    <submittedName>
        <fullName evidence="7">ATP-guanido phosphotransferase</fullName>
    </submittedName>
</protein>
<evidence type="ECO:0000256" key="1">
    <source>
        <dbReference type="ARBA" id="ARBA00022679"/>
    </source>
</evidence>
<dbReference type="InterPro" id="IPR022414">
    <property type="entry name" value="ATP-guanido_PTrfase_cat"/>
</dbReference>
<keyword evidence="1 5" id="KW-0808">Transferase</keyword>
<dbReference type="PANTHER" id="PTHR11547:SF38">
    <property type="entry name" value="ARGININE KINASE 1-RELATED"/>
    <property type="match status" value="1"/>
</dbReference>
<keyword evidence="3 5" id="KW-0418">Kinase</keyword>
<dbReference type="Gene3D" id="3.30.590.10">
    <property type="entry name" value="Glutamine synthetase/guanido kinase, catalytic domain"/>
    <property type="match status" value="1"/>
</dbReference>
<evidence type="ECO:0000256" key="4">
    <source>
        <dbReference type="ARBA" id="ARBA00022840"/>
    </source>
</evidence>
<dbReference type="GO" id="GO:0046314">
    <property type="term" value="P:phosphocreatine biosynthetic process"/>
    <property type="evidence" value="ECO:0007669"/>
    <property type="project" value="InterPro"/>
</dbReference>
<feature type="domain" description="Phosphagen kinase C-terminal" evidence="6">
    <location>
        <begin position="34"/>
        <end position="229"/>
    </location>
</feature>
<keyword evidence="4 5" id="KW-0067">ATP-binding</keyword>
<dbReference type="EMBL" id="AP021858">
    <property type="protein sequence ID" value="BBO23867.1"/>
    <property type="molecule type" value="Genomic_DNA"/>
</dbReference>
<evidence type="ECO:0000313" key="8">
    <source>
        <dbReference type="Proteomes" id="UP000662873"/>
    </source>
</evidence>
<comment type="caution">
    <text evidence="5">Lacks conserved residue(s) required for the propagation of feature annotation.</text>
</comment>
<evidence type="ECO:0000259" key="6">
    <source>
        <dbReference type="PROSITE" id="PS51510"/>
    </source>
</evidence>
<proteinExistence type="inferred from homology"/>
<feature type="binding site" evidence="5">
    <location>
        <begin position="37"/>
        <end position="41"/>
    </location>
    <ligand>
        <name>ATP</name>
        <dbReference type="ChEBI" id="CHEBI:30616"/>
    </ligand>
</feature>